<name>A0A5D2ZLM2_GOSMU</name>
<dbReference type="EMBL" id="CM017639">
    <property type="protein sequence ID" value="TYJ39847.1"/>
    <property type="molecule type" value="Genomic_DNA"/>
</dbReference>
<evidence type="ECO:0000313" key="1">
    <source>
        <dbReference type="EMBL" id="TYJ39847.1"/>
    </source>
</evidence>
<reference evidence="1 2" key="1">
    <citation type="submission" date="2019-07" db="EMBL/GenBank/DDBJ databases">
        <title>WGS assembly of Gossypium mustelinum.</title>
        <authorList>
            <person name="Chen Z.J."/>
            <person name="Sreedasyam A."/>
            <person name="Ando A."/>
            <person name="Song Q."/>
            <person name="De L."/>
            <person name="Hulse-Kemp A."/>
            <person name="Ding M."/>
            <person name="Ye W."/>
            <person name="Kirkbride R."/>
            <person name="Jenkins J."/>
            <person name="Plott C."/>
            <person name="Lovell J."/>
            <person name="Lin Y.-M."/>
            <person name="Vaughn R."/>
            <person name="Liu B."/>
            <person name="Li W."/>
            <person name="Simpson S."/>
            <person name="Scheffler B."/>
            <person name="Saski C."/>
            <person name="Grover C."/>
            <person name="Hu G."/>
            <person name="Conover J."/>
            <person name="Carlson J."/>
            <person name="Shu S."/>
            <person name="Boston L."/>
            <person name="Williams M."/>
            <person name="Peterson D."/>
            <person name="Mcgee K."/>
            <person name="Jones D."/>
            <person name="Wendel J."/>
            <person name="Stelly D."/>
            <person name="Grimwood J."/>
            <person name="Schmutz J."/>
        </authorList>
    </citation>
    <scope>NUCLEOTIDE SEQUENCE [LARGE SCALE GENOMIC DNA]</scope>
    <source>
        <strain evidence="1">1408120.09</strain>
    </source>
</reference>
<dbReference type="AlphaFoldDB" id="A0A5D2ZLM2"/>
<sequence length="52" mass="6214">MASDLFGFFFLFIGNLHIDFQVCRVDQFDLYAETLSEHFKLFNCNWVYVVVN</sequence>
<accession>A0A5D2ZLM2</accession>
<keyword evidence="2" id="KW-1185">Reference proteome</keyword>
<organism evidence="1 2">
    <name type="scientific">Gossypium mustelinum</name>
    <name type="common">Cotton</name>
    <name type="synonym">Gossypium caicoense</name>
    <dbReference type="NCBI Taxonomy" id="34275"/>
    <lineage>
        <taxon>Eukaryota</taxon>
        <taxon>Viridiplantae</taxon>
        <taxon>Streptophyta</taxon>
        <taxon>Embryophyta</taxon>
        <taxon>Tracheophyta</taxon>
        <taxon>Spermatophyta</taxon>
        <taxon>Magnoliopsida</taxon>
        <taxon>eudicotyledons</taxon>
        <taxon>Gunneridae</taxon>
        <taxon>Pentapetalae</taxon>
        <taxon>rosids</taxon>
        <taxon>malvids</taxon>
        <taxon>Malvales</taxon>
        <taxon>Malvaceae</taxon>
        <taxon>Malvoideae</taxon>
        <taxon>Gossypium</taxon>
    </lineage>
</organism>
<dbReference type="EMBL" id="CM017639">
    <property type="protein sequence ID" value="TYJ39846.1"/>
    <property type="molecule type" value="Genomic_DNA"/>
</dbReference>
<protein>
    <submittedName>
        <fullName evidence="1">Uncharacterized protein</fullName>
    </submittedName>
</protein>
<dbReference type="Proteomes" id="UP000323597">
    <property type="component" value="Chromosome A04"/>
</dbReference>
<proteinExistence type="predicted"/>
<evidence type="ECO:0000313" key="2">
    <source>
        <dbReference type="Proteomes" id="UP000323597"/>
    </source>
</evidence>
<gene>
    <name evidence="1" type="ORF">E1A91_A04G097500v1</name>
</gene>